<evidence type="ECO:0000313" key="5">
    <source>
        <dbReference type="Proteomes" id="UP000269148"/>
    </source>
</evidence>
<proteinExistence type="predicted"/>
<reference evidence="2 4" key="1">
    <citation type="journal article" date="2014" name="Genome Announc.">
        <title>Complete Genome Sequence of a Virulent Strain, Streptococcus iniae ISET0901, Isolated from Diseased Tilapia.</title>
        <authorList>
            <person name="Pridgeon J.W."/>
            <person name="Zhang D."/>
            <person name="Zhang L."/>
        </authorList>
    </citation>
    <scope>NUCLEOTIDE SEQUENCE [LARGE SCALE GENOMIC DNA]</scope>
    <source>
        <strain evidence="2 4">ISET0901</strain>
    </source>
</reference>
<accession>A0A3L8GLH2</accession>
<dbReference type="GeneID" id="35765423"/>
<protein>
    <submittedName>
        <fullName evidence="3">Uncharacterized protein</fullName>
    </submittedName>
</protein>
<reference evidence="3 5" key="2">
    <citation type="submission" date="2018-06" db="EMBL/GenBank/DDBJ databases">
        <title>Mutators as drivers of adaptation in pathogenic bacteria and a risk factor for host jumps and vaccine escape.</title>
        <authorList>
            <person name="Barnes A.C."/>
            <person name="Silayeva O."/>
        </authorList>
    </citation>
    <scope>NUCLEOTIDE SEQUENCE [LARGE SCALE GENOMIC DNA]</scope>
    <source>
        <strain evidence="3 5">QMA0445</strain>
    </source>
</reference>
<dbReference type="EMBL" id="CP007586">
    <property type="protein sequence ID" value="AHY15464.1"/>
    <property type="molecule type" value="Genomic_DNA"/>
</dbReference>
<evidence type="ECO:0000313" key="4">
    <source>
        <dbReference type="Proteomes" id="UP000025245"/>
    </source>
</evidence>
<dbReference type="EMBL" id="QLQD01000034">
    <property type="protein sequence ID" value="RLU57821.1"/>
    <property type="molecule type" value="Genomic_DNA"/>
</dbReference>
<evidence type="ECO:0000313" key="2">
    <source>
        <dbReference type="EMBL" id="AHY15464.1"/>
    </source>
</evidence>
<sequence length="230" mass="26799">MKKTFKKLAFSSMTALTIFSSATAASQVVFAQEAQQNFSTEDQQLKDAISKKLDEINKLHGHYAITDKDIEPWFWVDGFTEHDDNGIKYTQNILKNANLDTAKLKELEYFTKRTYYKLLYKKTLTDLKFEASDVEAYIDFRIGISDTYSPANNYQFENAQRDLAIIQDQAYSNVFLRVYIDDSYESQQIVQGIVSQNPDKKEEAEQQNTESILNLSYKWSQKNSYYHYIP</sequence>
<dbReference type="AlphaFoldDB" id="A0A3L8GLH2"/>
<name>A0A3L8GLH2_STRIN</name>
<dbReference type="Proteomes" id="UP000025245">
    <property type="component" value="Chromosome"/>
</dbReference>
<feature type="chain" id="PRO_5039269295" evidence="1">
    <location>
        <begin position="25"/>
        <end position="230"/>
    </location>
</feature>
<dbReference type="KEGG" id="sio:DW64_03075"/>
<keyword evidence="1" id="KW-0732">Signal</keyword>
<evidence type="ECO:0000256" key="1">
    <source>
        <dbReference type="SAM" id="SignalP"/>
    </source>
</evidence>
<gene>
    <name evidence="3" type="ORF">DIY07_03550</name>
    <name evidence="2" type="ORF">DQ08_03085</name>
</gene>
<dbReference type="KEGG" id="siz:SI82_03305"/>
<organism evidence="3 5">
    <name type="scientific">Streptococcus iniae</name>
    <name type="common">Streptococcus shiloi</name>
    <dbReference type="NCBI Taxonomy" id="1346"/>
    <lineage>
        <taxon>Bacteria</taxon>
        <taxon>Bacillati</taxon>
        <taxon>Bacillota</taxon>
        <taxon>Bacilli</taxon>
        <taxon>Lactobacillales</taxon>
        <taxon>Streptococcaceae</taxon>
        <taxon>Streptococcus</taxon>
    </lineage>
</organism>
<dbReference type="Proteomes" id="UP000269148">
    <property type="component" value="Unassembled WGS sequence"/>
</dbReference>
<keyword evidence="4" id="KW-1185">Reference proteome</keyword>
<dbReference type="RefSeq" id="WP_003100103.1">
    <property type="nucleotide sequence ID" value="NZ_CP010783.1"/>
</dbReference>
<dbReference type="KEGG" id="siq:DQ08_03085"/>
<evidence type="ECO:0000313" key="3">
    <source>
        <dbReference type="EMBL" id="RLU57821.1"/>
    </source>
</evidence>
<feature type="signal peptide" evidence="1">
    <location>
        <begin position="1"/>
        <end position="24"/>
    </location>
</feature>
<dbReference type="SMR" id="A0A3L8GLH2"/>